<dbReference type="OMA" id="FMGSNYE"/>
<dbReference type="KEGG" id="cput:CONPUDRAFT_151478"/>
<dbReference type="InterPro" id="IPR002401">
    <property type="entry name" value="Cyt_P450_E_grp-I"/>
</dbReference>
<reference evidence="17" key="1">
    <citation type="journal article" date="2012" name="Science">
        <title>The Paleozoic origin of enzymatic lignin decomposition reconstructed from 31 fungal genomes.</title>
        <authorList>
            <person name="Floudas D."/>
            <person name="Binder M."/>
            <person name="Riley R."/>
            <person name="Barry K."/>
            <person name="Blanchette R.A."/>
            <person name="Henrissat B."/>
            <person name="Martinez A.T."/>
            <person name="Otillar R."/>
            <person name="Spatafora J.W."/>
            <person name="Yadav J.S."/>
            <person name="Aerts A."/>
            <person name="Benoit I."/>
            <person name="Boyd A."/>
            <person name="Carlson A."/>
            <person name="Copeland A."/>
            <person name="Coutinho P.M."/>
            <person name="de Vries R.P."/>
            <person name="Ferreira P."/>
            <person name="Findley K."/>
            <person name="Foster B."/>
            <person name="Gaskell J."/>
            <person name="Glotzer D."/>
            <person name="Gorecki P."/>
            <person name="Heitman J."/>
            <person name="Hesse C."/>
            <person name="Hori C."/>
            <person name="Igarashi K."/>
            <person name="Jurgens J.A."/>
            <person name="Kallen N."/>
            <person name="Kersten P."/>
            <person name="Kohler A."/>
            <person name="Kuees U."/>
            <person name="Kumar T.K.A."/>
            <person name="Kuo A."/>
            <person name="LaButti K."/>
            <person name="Larrondo L.F."/>
            <person name="Lindquist E."/>
            <person name="Ling A."/>
            <person name="Lombard V."/>
            <person name="Lucas S."/>
            <person name="Lundell T."/>
            <person name="Martin R."/>
            <person name="McLaughlin D.J."/>
            <person name="Morgenstern I."/>
            <person name="Morin E."/>
            <person name="Murat C."/>
            <person name="Nagy L.G."/>
            <person name="Nolan M."/>
            <person name="Ohm R.A."/>
            <person name="Patyshakuliyeva A."/>
            <person name="Rokas A."/>
            <person name="Ruiz-Duenas F.J."/>
            <person name="Sabat G."/>
            <person name="Salamov A."/>
            <person name="Samejima M."/>
            <person name="Schmutz J."/>
            <person name="Slot J.C."/>
            <person name="St John F."/>
            <person name="Stenlid J."/>
            <person name="Sun H."/>
            <person name="Sun S."/>
            <person name="Syed K."/>
            <person name="Tsang A."/>
            <person name="Wiebenga A."/>
            <person name="Young D."/>
            <person name="Pisabarro A."/>
            <person name="Eastwood D.C."/>
            <person name="Martin F."/>
            <person name="Cullen D."/>
            <person name="Grigoriev I.V."/>
            <person name="Hibbett D.S."/>
        </authorList>
    </citation>
    <scope>NUCLEOTIDE SEQUENCE [LARGE SCALE GENOMIC DNA]</scope>
    <source>
        <strain evidence="17">RWD-64-598 SS2</strain>
    </source>
</reference>
<keyword evidence="6 15" id="KW-0812">Transmembrane</keyword>
<dbReference type="InterPro" id="IPR001128">
    <property type="entry name" value="Cyt_P450"/>
</dbReference>
<evidence type="ECO:0000256" key="3">
    <source>
        <dbReference type="ARBA" id="ARBA00005179"/>
    </source>
</evidence>
<dbReference type="GO" id="GO:0016705">
    <property type="term" value="F:oxidoreductase activity, acting on paired donors, with incorporation or reduction of molecular oxygen"/>
    <property type="evidence" value="ECO:0007669"/>
    <property type="project" value="InterPro"/>
</dbReference>
<evidence type="ECO:0000256" key="5">
    <source>
        <dbReference type="ARBA" id="ARBA00022617"/>
    </source>
</evidence>
<keyword evidence="9 14" id="KW-0560">Oxidoreductase</keyword>
<feature type="transmembrane region" description="Helical" evidence="15">
    <location>
        <begin position="6"/>
        <end position="27"/>
    </location>
</feature>
<accession>A0A5M3MZ85</accession>
<dbReference type="Proteomes" id="UP000053558">
    <property type="component" value="Unassembled WGS sequence"/>
</dbReference>
<dbReference type="InterPro" id="IPR036396">
    <property type="entry name" value="Cyt_P450_sf"/>
</dbReference>
<comment type="caution">
    <text evidence="16">The sequence shown here is derived from an EMBL/GenBank/DDBJ whole genome shotgun (WGS) entry which is preliminary data.</text>
</comment>
<keyword evidence="12 15" id="KW-0472">Membrane</keyword>
<dbReference type="InterPro" id="IPR050364">
    <property type="entry name" value="Cytochrome_P450_fung"/>
</dbReference>
<organism evidence="16 17">
    <name type="scientific">Coniophora puteana (strain RWD-64-598)</name>
    <name type="common">Brown rot fungus</name>
    <dbReference type="NCBI Taxonomy" id="741705"/>
    <lineage>
        <taxon>Eukaryota</taxon>
        <taxon>Fungi</taxon>
        <taxon>Dikarya</taxon>
        <taxon>Basidiomycota</taxon>
        <taxon>Agaricomycotina</taxon>
        <taxon>Agaricomycetes</taxon>
        <taxon>Agaricomycetidae</taxon>
        <taxon>Boletales</taxon>
        <taxon>Coniophorineae</taxon>
        <taxon>Coniophoraceae</taxon>
        <taxon>Coniophora</taxon>
    </lineage>
</organism>
<evidence type="ECO:0000256" key="7">
    <source>
        <dbReference type="ARBA" id="ARBA00022723"/>
    </source>
</evidence>
<evidence type="ECO:0000256" key="15">
    <source>
        <dbReference type="SAM" id="Phobius"/>
    </source>
</evidence>
<comment type="pathway">
    <text evidence="3">Secondary metabolite biosynthesis.</text>
</comment>
<dbReference type="PROSITE" id="PS00086">
    <property type="entry name" value="CYTOCHROME_P450"/>
    <property type="match status" value="1"/>
</dbReference>
<comment type="similarity">
    <text evidence="4 14">Belongs to the cytochrome P450 family.</text>
</comment>
<keyword evidence="8 15" id="KW-1133">Transmembrane helix</keyword>
<keyword evidence="11 14" id="KW-0503">Monooxygenase</keyword>
<proteinExistence type="inferred from homology"/>
<evidence type="ECO:0000256" key="1">
    <source>
        <dbReference type="ARBA" id="ARBA00001971"/>
    </source>
</evidence>
<dbReference type="CDD" id="cd11065">
    <property type="entry name" value="CYP64-like"/>
    <property type="match status" value="1"/>
</dbReference>
<evidence type="ECO:0000256" key="9">
    <source>
        <dbReference type="ARBA" id="ARBA00023002"/>
    </source>
</evidence>
<evidence type="ECO:0000313" key="16">
    <source>
        <dbReference type="EMBL" id="EIW84460.1"/>
    </source>
</evidence>
<sequence length="489" mass="55680">MALRDPATWSSLTLGVGAALVVVRWALRDRRQRDEAYPPGPSPIPILGNLHQLDTTQPWLTYTAWKEQYGDVVYFRQLGQDVVVLNTEEAAEDVLDNRSANYSDRMDLSIIFNSYGMKFFMILERYGDVWRAYRRLFQQCLRQDIAKTFRPAQSQRAHELVENLATTPEQFYDHIRRYSASVVLKVVYDHDLRGGEDDVFNTVLEGVDMMNKTVTPANILLVSVFPFLQYIPAWLPGIGWRNGARCRKFLTDMINAPFDALEKHISSGYANGCFGADALEKFRDTDKIQDFETLVRNACGALYSAGEETTGSILTVFMLAMTLFPEAQRRAQEEIDRVVGPDRLPDYEDRASLTYLEAVYRETLRWKPTGAQGIAHAAVNEDIYKGYYIPKGCVVIPNVWGMSQNPDKYSNPSTFMPERFFRPDGTLNDDKIDYVFGFGRRVCPGRHVATNSLWMAMASILASLKIEKVKDSSGNIVEFEPEWFCATTM</sequence>
<dbReference type="OrthoDB" id="2789670at2759"/>
<dbReference type="GeneID" id="19202855"/>
<dbReference type="GO" id="GO:0020037">
    <property type="term" value="F:heme binding"/>
    <property type="evidence" value="ECO:0007669"/>
    <property type="project" value="InterPro"/>
</dbReference>
<protein>
    <submittedName>
        <fullName evidence="16">Cytochrome P450</fullName>
    </submittedName>
</protein>
<dbReference type="PRINTS" id="PR00463">
    <property type="entry name" value="EP450I"/>
</dbReference>
<evidence type="ECO:0000256" key="4">
    <source>
        <dbReference type="ARBA" id="ARBA00010617"/>
    </source>
</evidence>
<evidence type="ECO:0000256" key="10">
    <source>
        <dbReference type="ARBA" id="ARBA00023004"/>
    </source>
</evidence>
<keyword evidence="7 13" id="KW-0479">Metal-binding</keyword>
<dbReference type="PANTHER" id="PTHR46300">
    <property type="entry name" value="P450, PUTATIVE (EUROFUNG)-RELATED-RELATED"/>
    <property type="match status" value="1"/>
</dbReference>
<comment type="cofactor">
    <cofactor evidence="1 13">
        <name>heme</name>
        <dbReference type="ChEBI" id="CHEBI:30413"/>
    </cofactor>
</comment>
<comment type="subcellular location">
    <subcellularLocation>
        <location evidence="2">Membrane</location>
        <topology evidence="2">Single-pass membrane protein</topology>
    </subcellularLocation>
</comment>
<dbReference type="GO" id="GO:0016020">
    <property type="term" value="C:membrane"/>
    <property type="evidence" value="ECO:0007669"/>
    <property type="project" value="UniProtKB-SubCell"/>
</dbReference>
<evidence type="ECO:0000256" key="14">
    <source>
        <dbReference type="RuleBase" id="RU000461"/>
    </source>
</evidence>
<evidence type="ECO:0000256" key="2">
    <source>
        <dbReference type="ARBA" id="ARBA00004167"/>
    </source>
</evidence>
<dbReference type="InterPro" id="IPR017972">
    <property type="entry name" value="Cyt_P450_CS"/>
</dbReference>
<dbReference type="Pfam" id="PF00067">
    <property type="entry name" value="p450"/>
    <property type="match status" value="1"/>
</dbReference>
<dbReference type="RefSeq" id="XP_007766155.1">
    <property type="nucleotide sequence ID" value="XM_007767965.1"/>
</dbReference>
<dbReference type="SUPFAM" id="SSF48264">
    <property type="entry name" value="Cytochrome P450"/>
    <property type="match status" value="1"/>
</dbReference>
<keyword evidence="10 13" id="KW-0408">Iron</keyword>
<dbReference type="EMBL" id="JH711575">
    <property type="protein sequence ID" value="EIW84460.1"/>
    <property type="molecule type" value="Genomic_DNA"/>
</dbReference>
<dbReference type="AlphaFoldDB" id="A0A5M3MZ85"/>
<dbReference type="PRINTS" id="PR00385">
    <property type="entry name" value="P450"/>
</dbReference>
<gene>
    <name evidence="16" type="ORF">CONPUDRAFT_151478</name>
</gene>
<dbReference type="PANTHER" id="PTHR46300:SF2">
    <property type="entry name" value="CYTOCHROME P450 MONOOXYGENASE ALNH-RELATED"/>
    <property type="match status" value="1"/>
</dbReference>
<dbReference type="GO" id="GO:0004497">
    <property type="term" value="F:monooxygenase activity"/>
    <property type="evidence" value="ECO:0007669"/>
    <property type="project" value="UniProtKB-KW"/>
</dbReference>
<keyword evidence="17" id="KW-1185">Reference proteome</keyword>
<evidence type="ECO:0000313" key="17">
    <source>
        <dbReference type="Proteomes" id="UP000053558"/>
    </source>
</evidence>
<evidence type="ECO:0000256" key="8">
    <source>
        <dbReference type="ARBA" id="ARBA00022989"/>
    </source>
</evidence>
<name>A0A5M3MZ85_CONPW</name>
<evidence type="ECO:0000256" key="12">
    <source>
        <dbReference type="ARBA" id="ARBA00023136"/>
    </source>
</evidence>
<dbReference type="GO" id="GO:0005506">
    <property type="term" value="F:iron ion binding"/>
    <property type="evidence" value="ECO:0007669"/>
    <property type="project" value="InterPro"/>
</dbReference>
<feature type="transmembrane region" description="Helical" evidence="15">
    <location>
        <begin position="219"/>
        <end position="240"/>
    </location>
</feature>
<evidence type="ECO:0000256" key="6">
    <source>
        <dbReference type="ARBA" id="ARBA00022692"/>
    </source>
</evidence>
<evidence type="ECO:0000256" key="13">
    <source>
        <dbReference type="PIRSR" id="PIRSR602401-1"/>
    </source>
</evidence>
<dbReference type="Gene3D" id="1.10.630.10">
    <property type="entry name" value="Cytochrome P450"/>
    <property type="match status" value="1"/>
</dbReference>
<feature type="binding site" description="axial binding residue" evidence="13">
    <location>
        <position position="443"/>
    </location>
    <ligand>
        <name>heme</name>
        <dbReference type="ChEBI" id="CHEBI:30413"/>
    </ligand>
    <ligandPart>
        <name>Fe</name>
        <dbReference type="ChEBI" id="CHEBI:18248"/>
    </ligandPart>
</feature>
<keyword evidence="5 13" id="KW-0349">Heme</keyword>
<evidence type="ECO:0000256" key="11">
    <source>
        <dbReference type="ARBA" id="ARBA00023033"/>
    </source>
</evidence>